<dbReference type="AlphaFoldDB" id="A0AAE0PYY3"/>
<evidence type="ECO:0000313" key="3">
    <source>
        <dbReference type="EMBL" id="KAK3510529.1"/>
    </source>
</evidence>
<feature type="region of interest" description="Disordered" evidence="1">
    <location>
        <begin position="150"/>
        <end position="173"/>
    </location>
</feature>
<comment type="caution">
    <text evidence="3">The sequence shown here is derived from an EMBL/GenBank/DDBJ whole genome shotgun (WGS) entry which is preliminary data.</text>
</comment>
<evidence type="ECO:0000313" key="4">
    <source>
        <dbReference type="Proteomes" id="UP001274896"/>
    </source>
</evidence>
<evidence type="ECO:0000259" key="2">
    <source>
        <dbReference type="Pfam" id="PF24626"/>
    </source>
</evidence>
<dbReference type="PANTHER" id="PTHR33064:SF37">
    <property type="entry name" value="RIBONUCLEASE H"/>
    <property type="match status" value="1"/>
</dbReference>
<dbReference type="Proteomes" id="UP001274896">
    <property type="component" value="Unassembled WGS sequence"/>
</dbReference>
<dbReference type="InterPro" id="IPR043128">
    <property type="entry name" value="Rev_trsase/Diguanyl_cyclase"/>
</dbReference>
<feature type="compositionally biased region" description="Pro residues" evidence="1">
    <location>
        <begin position="150"/>
        <end position="161"/>
    </location>
</feature>
<dbReference type="InterPro" id="IPR043502">
    <property type="entry name" value="DNA/RNA_pol_sf"/>
</dbReference>
<dbReference type="EMBL" id="JAUCMX010000025">
    <property type="protein sequence ID" value="KAK3510529.1"/>
    <property type="molecule type" value="Genomic_DNA"/>
</dbReference>
<dbReference type="Pfam" id="PF24626">
    <property type="entry name" value="SH3_Tf2-1"/>
    <property type="match status" value="1"/>
</dbReference>
<proteinExistence type="predicted"/>
<name>A0AAE0PYY3_9TELE</name>
<evidence type="ECO:0000256" key="1">
    <source>
        <dbReference type="SAM" id="MobiDB-lite"/>
    </source>
</evidence>
<dbReference type="SUPFAM" id="SSF56672">
    <property type="entry name" value="DNA/RNA polymerases"/>
    <property type="match status" value="1"/>
</dbReference>
<dbReference type="InterPro" id="IPR056924">
    <property type="entry name" value="SH3_Tf2-1"/>
</dbReference>
<protein>
    <recommendedName>
        <fullName evidence="2">Tf2-1-like SH3-like domain-containing protein</fullName>
    </recommendedName>
</protein>
<reference evidence="3" key="1">
    <citation type="submission" date="2023-06" db="EMBL/GenBank/DDBJ databases">
        <title>Male Hemibagrus guttatus genome.</title>
        <authorList>
            <person name="Bian C."/>
        </authorList>
    </citation>
    <scope>NUCLEOTIDE SEQUENCE</scope>
    <source>
        <strain evidence="3">Male_cb2023</strain>
        <tissue evidence="3">Muscle</tissue>
    </source>
</reference>
<gene>
    <name evidence="3" type="ORF">QTP70_009125</name>
</gene>
<keyword evidence="4" id="KW-1185">Reference proteome</keyword>
<dbReference type="FunFam" id="3.30.70.270:FF:000020">
    <property type="entry name" value="Transposon Tf2-6 polyprotein-like Protein"/>
    <property type="match status" value="1"/>
</dbReference>
<organism evidence="3 4">
    <name type="scientific">Hemibagrus guttatus</name>
    <dbReference type="NCBI Taxonomy" id="175788"/>
    <lineage>
        <taxon>Eukaryota</taxon>
        <taxon>Metazoa</taxon>
        <taxon>Chordata</taxon>
        <taxon>Craniata</taxon>
        <taxon>Vertebrata</taxon>
        <taxon>Euteleostomi</taxon>
        <taxon>Actinopterygii</taxon>
        <taxon>Neopterygii</taxon>
        <taxon>Teleostei</taxon>
        <taxon>Ostariophysi</taxon>
        <taxon>Siluriformes</taxon>
        <taxon>Bagridae</taxon>
        <taxon>Hemibagrus</taxon>
    </lineage>
</organism>
<accession>A0AAE0PYY3</accession>
<dbReference type="InterPro" id="IPR051320">
    <property type="entry name" value="Viral_Replic_Matur_Polypro"/>
</dbReference>
<dbReference type="Gene3D" id="3.30.70.270">
    <property type="match status" value="1"/>
</dbReference>
<sequence length="173" mass="19611">MDRTKVEAMKNWPQPCTIKDLQCFLGFANSYRRFICGYSGFTTPLTSLLRMKPKHLCWTSDMIKAFQNLKAAFCKAPTLLHPDPTRPFIVEVDASSLGVERKLSPSYIGPFSILRQINKGTYELQLPSHYHISPTFHVSLLKPITDPVLPPSTEPEVPPAPEIDTDDTVYWKS</sequence>
<dbReference type="PANTHER" id="PTHR33064">
    <property type="entry name" value="POL PROTEIN"/>
    <property type="match status" value="1"/>
</dbReference>
<feature type="domain" description="Tf2-1-like SH3-like" evidence="2">
    <location>
        <begin position="99"/>
        <end position="144"/>
    </location>
</feature>